<dbReference type="GO" id="GO:0016020">
    <property type="term" value="C:membrane"/>
    <property type="evidence" value="ECO:0007669"/>
    <property type="project" value="UniProtKB-SubCell"/>
</dbReference>
<organism evidence="9 10">
    <name type="scientific">Owenia fusiformis</name>
    <name type="common">Polychaete worm</name>
    <dbReference type="NCBI Taxonomy" id="6347"/>
    <lineage>
        <taxon>Eukaryota</taxon>
        <taxon>Metazoa</taxon>
        <taxon>Spiralia</taxon>
        <taxon>Lophotrochozoa</taxon>
        <taxon>Annelida</taxon>
        <taxon>Polychaeta</taxon>
        <taxon>Sedentaria</taxon>
        <taxon>Canalipalpata</taxon>
        <taxon>Sabellida</taxon>
        <taxon>Oweniida</taxon>
        <taxon>Oweniidae</taxon>
        <taxon>Owenia</taxon>
    </lineage>
</organism>
<dbReference type="EC" id="2.4.1.-" evidence="8"/>
<evidence type="ECO:0000256" key="4">
    <source>
        <dbReference type="ARBA" id="ARBA00022679"/>
    </source>
</evidence>
<evidence type="ECO:0000313" key="10">
    <source>
        <dbReference type="Proteomes" id="UP000749559"/>
    </source>
</evidence>
<keyword evidence="6 8" id="KW-1133">Transmembrane helix</keyword>
<dbReference type="PANTHER" id="PTHR21461:SF69">
    <property type="entry name" value="GLYCOSYLTRANSFERASE FAMILY 92 PROTEIN"/>
    <property type="match status" value="1"/>
</dbReference>
<sequence length="483" mass="56287">MISTKRDIYEHYNNDENIAITMKQHEQKRLRVLIFLGGFLSMLALMYIIPRATLTLNDKMLSQDPATLEQVREGNDIRSLKINVKEFNGVWQVVNASVEMYLYSAYYDDRPSLLTNPVIRVIAVSESQVEQRKVYCYIWYDVSTDPFVEVAEILHLGAGNNRHGKYFREHIYTCKLQTSKDIPKAISIELEETDVKLPEPSTYMTVQVPEKPETKQDFINCVSVTFWKVDPYRVVEWMELHKLWGVNKVTIYNSSIEDESAKVFLHYQKEGFVDFRQAPQFVPDPGEMSILLTMSPVICDCLYRNMHKYNKVVVTDLDEMIVPRTTLDYKSMLDEINNRQPSEHKALSYMFRNDYFFMDPQMPEDTDMPKKLATLRHRVRLPPSGPGYSVKSIIDPQACVVMHNHFCWVRTKGHDTNGHTVDVNVDLAMNQHYKKCHFDKYLGKPGECARMMEEQIADDTMLRFKDKLIENVSKQLKSLGLEL</sequence>
<protein>
    <recommendedName>
        <fullName evidence="8">Glycosyltransferase family 92 protein</fullName>
        <ecNumber evidence="8">2.4.1.-</ecNumber>
    </recommendedName>
</protein>
<dbReference type="Pfam" id="PF01697">
    <property type="entry name" value="Glyco_transf_92"/>
    <property type="match status" value="1"/>
</dbReference>
<dbReference type="InterPro" id="IPR008166">
    <property type="entry name" value="Glyco_transf_92"/>
</dbReference>
<reference evidence="9" key="1">
    <citation type="submission" date="2022-03" db="EMBL/GenBank/DDBJ databases">
        <authorList>
            <person name="Martin C."/>
        </authorList>
    </citation>
    <scope>NUCLEOTIDE SEQUENCE</scope>
</reference>
<evidence type="ECO:0000313" key="9">
    <source>
        <dbReference type="EMBL" id="CAH1800303.1"/>
    </source>
</evidence>
<evidence type="ECO:0000256" key="2">
    <source>
        <dbReference type="ARBA" id="ARBA00007647"/>
    </source>
</evidence>
<dbReference type="Proteomes" id="UP000749559">
    <property type="component" value="Unassembled WGS sequence"/>
</dbReference>
<comment type="similarity">
    <text evidence="2 8">Belongs to the glycosyltransferase 92 family.</text>
</comment>
<dbReference type="OrthoDB" id="6061442at2759"/>
<evidence type="ECO:0000256" key="6">
    <source>
        <dbReference type="ARBA" id="ARBA00022989"/>
    </source>
</evidence>
<feature type="transmembrane region" description="Helical" evidence="8">
    <location>
        <begin position="30"/>
        <end position="49"/>
    </location>
</feature>
<evidence type="ECO:0000256" key="8">
    <source>
        <dbReference type="RuleBase" id="RU366017"/>
    </source>
</evidence>
<dbReference type="PANTHER" id="PTHR21461">
    <property type="entry name" value="GLYCOSYLTRANSFERASE FAMILY 92 PROTEIN"/>
    <property type="match status" value="1"/>
</dbReference>
<keyword evidence="3 8" id="KW-0328">Glycosyltransferase</keyword>
<dbReference type="AlphaFoldDB" id="A0A8S4Q3G9"/>
<proteinExistence type="inferred from homology"/>
<keyword evidence="7 8" id="KW-0472">Membrane</keyword>
<evidence type="ECO:0000256" key="5">
    <source>
        <dbReference type="ARBA" id="ARBA00022692"/>
    </source>
</evidence>
<keyword evidence="4 8" id="KW-0808">Transferase</keyword>
<dbReference type="GO" id="GO:0016757">
    <property type="term" value="F:glycosyltransferase activity"/>
    <property type="evidence" value="ECO:0007669"/>
    <property type="project" value="UniProtKB-UniRule"/>
</dbReference>
<evidence type="ECO:0000256" key="1">
    <source>
        <dbReference type="ARBA" id="ARBA00004167"/>
    </source>
</evidence>
<evidence type="ECO:0000256" key="3">
    <source>
        <dbReference type="ARBA" id="ARBA00022676"/>
    </source>
</evidence>
<evidence type="ECO:0000256" key="7">
    <source>
        <dbReference type="ARBA" id="ARBA00023136"/>
    </source>
</evidence>
<dbReference type="EMBL" id="CAIIXF020000011">
    <property type="protein sequence ID" value="CAH1800303.1"/>
    <property type="molecule type" value="Genomic_DNA"/>
</dbReference>
<gene>
    <name evidence="9" type="ORF">OFUS_LOCUS24209</name>
</gene>
<dbReference type="GO" id="GO:0005737">
    <property type="term" value="C:cytoplasm"/>
    <property type="evidence" value="ECO:0007669"/>
    <property type="project" value="TreeGrafter"/>
</dbReference>
<keyword evidence="5 8" id="KW-0812">Transmembrane</keyword>
<comment type="caution">
    <text evidence="9">The sequence shown here is derived from an EMBL/GenBank/DDBJ whole genome shotgun (WGS) entry which is preliminary data.</text>
</comment>
<comment type="subcellular location">
    <subcellularLocation>
        <location evidence="1">Membrane</location>
        <topology evidence="1">Single-pass membrane protein</topology>
    </subcellularLocation>
</comment>
<keyword evidence="10" id="KW-1185">Reference proteome</keyword>
<name>A0A8S4Q3G9_OWEFU</name>
<accession>A0A8S4Q3G9</accession>